<feature type="domain" description="SHSP" evidence="3">
    <location>
        <begin position="262"/>
        <end position="366"/>
    </location>
</feature>
<proteinExistence type="inferred from homology"/>
<sequence>MSDWDSRKVPIERDSRTFEQRRRDLLVKLHQSFGCRSNLNTNDELHDVTRPMYECYQPHHPPNWFEDLNQWVDAMQKDWDREIQRMRNDMFQLLPVDWVNEDADELITQQEDVPSILDRMEREMETPEIVRHYLKDVYEVDENGQVRFIVRFDMVGYGPEDIQVSTSSHGLTVHAKKSLQNETETNTQEYIRTVYLPSSIDKNHFVGHLSEDGVLVLEAPVNLEAHKSLTFNGDRQLAVKPHCDQELSLSRDATNVTSMTIQLTGNCGSTVLQDEVTGERKVHVEVPIEPEFSADDLCVRMDANCVIVSGRKQCVNESETSQNAYVKEFTRSYKIPETVDTFSVNTQLHGNTLLVEAPLLYSVTSH</sequence>
<evidence type="ECO:0000313" key="4">
    <source>
        <dbReference type="EMBL" id="KAF8566471.1"/>
    </source>
</evidence>
<dbReference type="CDD" id="cd06526">
    <property type="entry name" value="metazoan_ACD"/>
    <property type="match status" value="2"/>
</dbReference>
<dbReference type="Pfam" id="PF00011">
    <property type="entry name" value="HSP20"/>
    <property type="match status" value="2"/>
</dbReference>
<comment type="caution">
    <text evidence="4">The sequence shown here is derived from an EMBL/GenBank/DDBJ whole genome shotgun (WGS) entry which is preliminary data.</text>
</comment>
<accession>A0A8T0DI90</accession>
<comment type="similarity">
    <text evidence="1 2">Belongs to the small heat shock protein (HSP20) family.</text>
</comment>
<dbReference type="PROSITE" id="PS01031">
    <property type="entry name" value="SHSP"/>
    <property type="match status" value="2"/>
</dbReference>
<gene>
    <name evidence="4" type="ORF">P879_01766</name>
</gene>
<dbReference type="OrthoDB" id="10060792at2759"/>
<dbReference type="GO" id="GO:0005634">
    <property type="term" value="C:nucleus"/>
    <property type="evidence" value="ECO:0007669"/>
    <property type="project" value="TreeGrafter"/>
</dbReference>
<evidence type="ECO:0000256" key="2">
    <source>
        <dbReference type="RuleBase" id="RU003616"/>
    </source>
</evidence>
<dbReference type="GO" id="GO:0009408">
    <property type="term" value="P:response to heat"/>
    <property type="evidence" value="ECO:0007669"/>
    <property type="project" value="TreeGrafter"/>
</dbReference>
<dbReference type="Gene3D" id="2.60.40.790">
    <property type="match status" value="2"/>
</dbReference>
<evidence type="ECO:0000313" key="5">
    <source>
        <dbReference type="Proteomes" id="UP000699462"/>
    </source>
</evidence>
<keyword evidence="5" id="KW-1185">Reference proteome</keyword>
<evidence type="ECO:0000256" key="1">
    <source>
        <dbReference type="PROSITE-ProRule" id="PRU00285"/>
    </source>
</evidence>
<protein>
    <recommendedName>
        <fullName evidence="3">SHSP domain-containing protein</fullName>
    </recommendedName>
</protein>
<dbReference type="GO" id="GO:0051082">
    <property type="term" value="F:unfolded protein binding"/>
    <property type="evidence" value="ECO:0007669"/>
    <property type="project" value="TreeGrafter"/>
</dbReference>
<reference evidence="4 5" key="1">
    <citation type="submission" date="2019-07" db="EMBL/GenBank/DDBJ databases">
        <title>Annotation for the trematode Paragonimus westermani.</title>
        <authorList>
            <person name="Choi Y.-J."/>
        </authorList>
    </citation>
    <scope>NUCLEOTIDE SEQUENCE [LARGE SCALE GENOMIC DNA]</scope>
    <source>
        <strain evidence="4">180907_Pwestermani</strain>
    </source>
</reference>
<dbReference type="Proteomes" id="UP000699462">
    <property type="component" value="Unassembled WGS sequence"/>
</dbReference>
<dbReference type="PANTHER" id="PTHR45640">
    <property type="entry name" value="HEAT SHOCK PROTEIN HSP-12.2-RELATED"/>
    <property type="match status" value="1"/>
</dbReference>
<dbReference type="GO" id="GO:0042026">
    <property type="term" value="P:protein refolding"/>
    <property type="evidence" value="ECO:0007669"/>
    <property type="project" value="TreeGrafter"/>
</dbReference>
<dbReference type="GO" id="GO:0005737">
    <property type="term" value="C:cytoplasm"/>
    <property type="evidence" value="ECO:0007669"/>
    <property type="project" value="TreeGrafter"/>
</dbReference>
<name>A0A8T0DI90_9TREM</name>
<dbReference type="InterPro" id="IPR008978">
    <property type="entry name" value="HSP20-like_chaperone"/>
</dbReference>
<dbReference type="SUPFAM" id="SSF49764">
    <property type="entry name" value="HSP20-like chaperones"/>
    <property type="match status" value="2"/>
</dbReference>
<organism evidence="4 5">
    <name type="scientific">Paragonimus westermani</name>
    <dbReference type="NCBI Taxonomy" id="34504"/>
    <lineage>
        <taxon>Eukaryota</taxon>
        <taxon>Metazoa</taxon>
        <taxon>Spiralia</taxon>
        <taxon>Lophotrochozoa</taxon>
        <taxon>Platyhelminthes</taxon>
        <taxon>Trematoda</taxon>
        <taxon>Digenea</taxon>
        <taxon>Plagiorchiida</taxon>
        <taxon>Troglotremata</taxon>
        <taxon>Troglotrematidae</taxon>
        <taxon>Paragonimus</taxon>
    </lineage>
</organism>
<dbReference type="EMBL" id="JTDF01005064">
    <property type="protein sequence ID" value="KAF8566471.1"/>
    <property type="molecule type" value="Genomic_DNA"/>
</dbReference>
<dbReference type="PANTHER" id="PTHR45640:SF26">
    <property type="entry name" value="RE23625P"/>
    <property type="match status" value="1"/>
</dbReference>
<dbReference type="AlphaFoldDB" id="A0A8T0DI90"/>
<feature type="domain" description="SHSP" evidence="3">
    <location>
        <begin position="128"/>
        <end position="240"/>
    </location>
</feature>
<dbReference type="InterPro" id="IPR001436">
    <property type="entry name" value="Alpha-crystallin/sHSP_animal"/>
</dbReference>
<dbReference type="InterPro" id="IPR002068">
    <property type="entry name" value="A-crystallin/Hsp20_dom"/>
</dbReference>
<evidence type="ECO:0000259" key="3">
    <source>
        <dbReference type="PROSITE" id="PS01031"/>
    </source>
</evidence>